<feature type="transmembrane region" description="Helical" evidence="6">
    <location>
        <begin position="398"/>
        <end position="415"/>
    </location>
</feature>
<dbReference type="Pfam" id="PF02133">
    <property type="entry name" value="Transp_cyt_pur"/>
    <property type="match status" value="1"/>
</dbReference>
<organism evidence="7 8">
    <name type="scientific">Tissierella praeacuta DSM 18095</name>
    <dbReference type="NCBI Taxonomy" id="1123404"/>
    <lineage>
        <taxon>Bacteria</taxon>
        <taxon>Bacillati</taxon>
        <taxon>Bacillota</taxon>
        <taxon>Tissierellia</taxon>
        <taxon>Tissierellales</taxon>
        <taxon>Tissierellaceae</taxon>
        <taxon>Tissierella</taxon>
    </lineage>
</organism>
<dbReference type="GO" id="GO:0015205">
    <property type="term" value="F:nucleobase transmembrane transporter activity"/>
    <property type="evidence" value="ECO:0007669"/>
    <property type="project" value="TreeGrafter"/>
</dbReference>
<evidence type="ECO:0000256" key="5">
    <source>
        <dbReference type="ARBA" id="ARBA00023136"/>
    </source>
</evidence>
<evidence type="ECO:0000256" key="1">
    <source>
        <dbReference type="ARBA" id="ARBA00004141"/>
    </source>
</evidence>
<dbReference type="InterPro" id="IPR045225">
    <property type="entry name" value="Uracil/uridine/allantoin_perm"/>
</dbReference>
<feature type="transmembrane region" description="Helical" evidence="6">
    <location>
        <begin position="328"/>
        <end position="345"/>
    </location>
</feature>
<keyword evidence="5 6" id="KW-0472">Membrane</keyword>
<feature type="transmembrane region" description="Helical" evidence="6">
    <location>
        <begin position="35"/>
        <end position="54"/>
    </location>
</feature>
<dbReference type="InterPro" id="IPR001248">
    <property type="entry name" value="Pur-cyt_permease"/>
</dbReference>
<evidence type="ECO:0000256" key="4">
    <source>
        <dbReference type="ARBA" id="ARBA00022989"/>
    </source>
</evidence>
<gene>
    <name evidence="7" type="ORF">SAMN02745784_01914</name>
</gene>
<keyword evidence="3 6" id="KW-0812">Transmembrane</keyword>
<evidence type="ECO:0000313" key="7">
    <source>
        <dbReference type="EMBL" id="SHE81977.1"/>
    </source>
</evidence>
<evidence type="ECO:0000256" key="6">
    <source>
        <dbReference type="SAM" id="Phobius"/>
    </source>
</evidence>
<feature type="transmembrane region" description="Helical" evidence="6">
    <location>
        <begin position="116"/>
        <end position="139"/>
    </location>
</feature>
<evidence type="ECO:0000256" key="3">
    <source>
        <dbReference type="ARBA" id="ARBA00022692"/>
    </source>
</evidence>
<evidence type="ECO:0000313" key="8">
    <source>
        <dbReference type="Proteomes" id="UP000184114"/>
    </source>
</evidence>
<dbReference type="Proteomes" id="UP000184114">
    <property type="component" value="Unassembled WGS sequence"/>
</dbReference>
<keyword evidence="4 6" id="KW-1133">Transmembrane helix</keyword>
<dbReference type="GO" id="GO:0005886">
    <property type="term" value="C:plasma membrane"/>
    <property type="evidence" value="ECO:0007669"/>
    <property type="project" value="TreeGrafter"/>
</dbReference>
<feature type="transmembrane region" description="Helical" evidence="6">
    <location>
        <begin position="168"/>
        <end position="189"/>
    </location>
</feature>
<evidence type="ECO:0000256" key="2">
    <source>
        <dbReference type="ARBA" id="ARBA00008974"/>
    </source>
</evidence>
<feature type="transmembrane region" description="Helical" evidence="6">
    <location>
        <begin position="421"/>
        <end position="436"/>
    </location>
</feature>
<dbReference type="CDD" id="cd10323">
    <property type="entry name" value="SLC-NCS1sbd"/>
    <property type="match status" value="1"/>
</dbReference>
<dbReference type="GeneID" id="90993926"/>
<dbReference type="PANTHER" id="PTHR30618">
    <property type="entry name" value="NCS1 FAMILY PURINE/PYRIMIDINE TRANSPORTER"/>
    <property type="match status" value="1"/>
</dbReference>
<dbReference type="RefSeq" id="WP_072975821.1">
    <property type="nucleotide sequence ID" value="NZ_FQTY01000007.1"/>
</dbReference>
<feature type="transmembrane region" description="Helical" evidence="6">
    <location>
        <begin position="145"/>
        <end position="163"/>
    </location>
</feature>
<feature type="transmembrane region" description="Helical" evidence="6">
    <location>
        <begin position="288"/>
        <end position="307"/>
    </location>
</feature>
<dbReference type="STRING" id="1123404.SAMN02745784_01914"/>
<feature type="transmembrane region" description="Helical" evidence="6">
    <location>
        <begin position="247"/>
        <end position="268"/>
    </location>
</feature>
<dbReference type="EMBL" id="FQTY01000007">
    <property type="protein sequence ID" value="SHE81977.1"/>
    <property type="molecule type" value="Genomic_DNA"/>
</dbReference>
<dbReference type="PANTHER" id="PTHR30618:SF0">
    <property type="entry name" value="PURINE-URACIL PERMEASE NCS1"/>
    <property type="match status" value="1"/>
</dbReference>
<sequence>MSTVDNIVLDDIGHDGQDESLYPVKERILDNWSYLFAWLGGCVSIGTFTLGSSMTHELNIIQALVAMFIGATVVAVGLVFNGKFSHKYGVPYTIQLRSAFGIKGSKLPGFIRGVPAIIWFGFQSWVGASAINMVSYSLFGYENQVLFFILFQIIQIALATTGFKGIKWLENIGSIFILLTLTYMFFSVIKKYGAVISSEIIDFKGSWGLPFWGGVTAFTGVNCTVLLNVGDYVRNYKQGTKSAITGLIYWAAILPITIFMGMIGLIVSTATGMANPIDVFSSAVDNQFLVIVTMIFIAAAQVTTNVLNNILPPSYVLMDTFKLPFKKSAIIVGLLSFATFPWKLISPESAAGLNLFVQAYSAFLGPIFAVLIVDYFFIKKETVNLRDLYDIEGPFKGVNWAAIIAIIVGAVVALVEVRLSWYASLLPTALTYYILMKKMPSSKVYW</sequence>
<feature type="transmembrane region" description="Helical" evidence="6">
    <location>
        <begin position="60"/>
        <end position="80"/>
    </location>
</feature>
<feature type="transmembrane region" description="Helical" evidence="6">
    <location>
        <begin position="209"/>
        <end position="227"/>
    </location>
</feature>
<comment type="subcellular location">
    <subcellularLocation>
        <location evidence="1">Membrane</location>
        <topology evidence="1">Multi-pass membrane protein</topology>
    </subcellularLocation>
</comment>
<accession>A0A1M4WL96</accession>
<dbReference type="Gene3D" id="1.10.4160.10">
    <property type="entry name" value="Hydantoin permease"/>
    <property type="match status" value="1"/>
</dbReference>
<proteinExistence type="inferred from homology"/>
<dbReference type="AlphaFoldDB" id="A0A1M4WL96"/>
<comment type="similarity">
    <text evidence="2">Belongs to the purine-cytosine permease (2.A.39) family.</text>
</comment>
<reference evidence="8" key="1">
    <citation type="submission" date="2016-11" db="EMBL/GenBank/DDBJ databases">
        <authorList>
            <person name="Varghese N."/>
            <person name="Submissions S."/>
        </authorList>
    </citation>
    <scope>NUCLEOTIDE SEQUENCE [LARGE SCALE GENOMIC DNA]</scope>
    <source>
        <strain evidence="8">DSM 18095</strain>
    </source>
</reference>
<keyword evidence="8" id="KW-1185">Reference proteome</keyword>
<name>A0A1M4WL96_9FIRM</name>
<protein>
    <submittedName>
        <fullName evidence="7">Nucleobase:cation symporter-1, NCS1 family</fullName>
    </submittedName>
</protein>
<feature type="transmembrane region" description="Helical" evidence="6">
    <location>
        <begin position="357"/>
        <end position="377"/>
    </location>
</feature>